<dbReference type="SUPFAM" id="SSF56266">
    <property type="entry name" value="DmpA/ArgJ-like"/>
    <property type="match status" value="1"/>
</dbReference>
<evidence type="ECO:0000256" key="10">
    <source>
        <dbReference type="ARBA" id="ARBA00022777"/>
    </source>
</evidence>
<comment type="pathway">
    <text evidence="15">Amino-acid biosynthesis; L-arginine biosynthesis; N(2)-acetyl-L-ornithine from L-glutamate: step 1/4.</text>
</comment>
<dbReference type="GO" id="GO:0005737">
    <property type="term" value="C:cytoplasm"/>
    <property type="evidence" value="ECO:0007669"/>
    <property type="project" value="UniProtKB-SubCell"/>
</dbReference>
<evidence type="ECO:0000256" key="8">
    <source>
        <dbReference type="ARBA" id="ARBA00022679"/>
    </source>
</evidence>
<feature type="binding site" evidence="15">
    <location>
        <position position="167"/>
    </location>
    <ligand>
        <name>substrate</name>
    </ligand>
</feature>
<feature type="binding site" evidence="15">
    <location>
        <position position="389"/>
    </location>
    <ligand>
        <name>substrate</name>
    </ligand>
</feature>
<evidence type="ECO:0000313" key="17">
    <source>
        <dbReference type="EMBL" id="AKU90414.1"/>
    </source>
</evidence>
<evidence type="ECO:0000256" key="4">
    <source>
        <dbReference type="ARBA" id="ARBA00011475"/>
    </source>
</evidence>
<feature type="site" description="Cleavage; by autolysis" evidence="15">
    <location>
        <begin position="177"/>
        <end position="178"/>
    </location>
</feature>
<protein>
    <recommendedName>
        <fullName evidence="15">Arginine biosynthesis bifunctional protein ArgJ</fullName>
    </recommendedName>
    <domain>
        <recommendedName>
            <fullName evidence="15">Glutamate N-acetyltransferase</fullName>
            <ecNumber evidence="15">2.3.1.35</ecNumber>
        </recommendedName>
        <alternativeName>
            <fullName evidence="15">Ornithine acetyltransferase</fullName>
            <shortName evidence="15">OATase</shortName>
        </alternativeName>
        <alternativeName>
            <fullName evidence="15">Ornithine transacetylase</fullName>
        </alternativeName>
    </domain>
    <domain>
        <recommendedName>
            <fullName evidence="15">Amino-acid acetyltransferase</fullName>
            <ecNumber evidence="15">2.3.1.1</ecNumber>
        </recommendedName>
        <alternativeName>
            <fullName evidence="15">N-acetylglutamate synthase</fullName>
            <shortName evidence="15">AGSase</shortName>
        </alternativeName>
    </domain>
    <component>
        <recommendedName>
            <fullName evidence="15">Arginine biosynthesis bifunctional protein ArgJ alpha chain</fullName>
        </recommendedName>
    </component>
    <component>
        <recommendedName>
            <fullName evidence="15">Arginine biosynthesis bifunctional protein ArgJ beta chain</fullName>
        </recommendedName>
    </component>
</protein>
<dbReference type="HAMAP" id="MF_00082">
    <property type="entry name" value="ArgB"/>
    <property type="match status" value="1"/>
</dbReference>
<comment type="similarity">
    <text evidence="14">Belongs to the acetylglutamate kinase family. ArgB subfamily.</text>
</comment>
<evidence type="ECO:0000313" key="18">
    <source>
        <dbReference type="Proteomes" id="UP000055590"/>
    </source>
</evidence>
<evidence type="ECO:0000256" key="7">
    <source>
        <dbReference type="ARBA" id="ARBA00022605"/>
    </source>
</evidence>
<dbReference type="InterPro" id="IPR016117">
    <property type="entry name" value="ArgJ-like_dom_sf"/>
</dbReference>
<comment type="catalytic activity">
    <reaction evidence="15">
        <text>N(2)-acetyl-L-ornithine + L-glutamate = N-acetyl-L-glutamate + L-ornithine</text>
        <dbReference type="Rhea" id="RHEA:15349"/>
        <dbReference type="ChEBI" id="CHEBI:29985"/>
        <dbReference type="ChEBI" id="CHEBI:44337"/>
        <dbReference type="ChEBI" id="CHEBI:46911"/>
        <dbReference type="ChEBI" id="CHEBI:57805"/>
        <dbReference type="EC" id="2.3.1.35"/>
    </reaction>
</comment>
<dbReference type="GO" id="GO:0003991">
    <property type="term" value="F:acetylglutamate kinase activity"/>
    <property type="evidence" value="ECO:0007669"/>
    <property type="project" value="UniProtKB-UniRule"/>
</dbReference>
<evidence type="ECO:0000256" key="9">
    <source>
        <dbReference type="ARBA" id="ARBA00022741"/>
    </source>
</evidence>
<evidence type="ECO:0000256" key="15">
    <source>
        <dbReference type="HAMAP-Rule" id="MF_01106"/>
    </source>
</evidence>
<dbReference type="PANTHER" id="PTHR23100">
    <property type="entry name" value="ARGININE BIOSYNTHESIS BIFUNCTIONAL PROTEIN ARGJ"/>
    <property type="match status" value="1"/>
</dbReference>
<dbReference type="InterPro" id="IPR002813">
    <property type="entry name" value="Arg_biosynth_ArgJ"/>
</dbReference>
<feature type="binding site" evidence="14">
    <location>
        <position position="593"/>
    </location>
    <ligand>
        <name>substrate</name>
    </ligand>
</feature>
<dbReference type="Pfam" id="PF01960">
    <property type="entry name" value="ArgJ"/>
    <property type="match status" value="1"/>
</dbReference>
<keyword evidence="12 14" id="KW-0067">ATP-binding</keyword>
<feature type="chain" id="PRO_5023330451" description="Arginine biosynthesis bifunctional protein ArgJ alpha chain" evidence="15">
    <location>
        <begin position="1"/>
        <end position="177"/>
    </location>
</feature>
<dbReference type="AlphaFoldDB" id="A0A0K1PBB2"/>
<evidence type="ECO:0000256" key="6">
    <source>
        <dbReference type="ARBA" id="ARBA00022571"/>
    </source>
</evidence>
<dbReference type="HAMAP" id="MF_01106">
    <property type="entry name" value="ArgJ"/>
    <property type="match status" value="1"/>
</dbReference>
<feature type="binding site" evidence="15">
    <location>
        <position position="141"/>
    </location>
    <ligand>
        <name>substrate</name>
    </ligand>
</feature>
<dbReference type="FunFam" id="3.60.70.12:FF:000001">
    <property type="entry name" value="Arginine biosynthesis bifunctional protein ArgJ, chloroplastic"/>
    <property type="match status" value="1"/>
</dbReference>
<dbReference type="NCBIfam" id="TIGR00761">
    <property type="entry name" value="argB"/>
    <property type="match status" value="1"/>
</dbReference>
<keyword evidence="10 14" id="KW-0418">Kinase</keyword>
<dbReference type="OrthoDB" id="9804242at2"/>
<comment type="subcellular location">
    <subcellularLocation>
        <location evidence="1 14">Cytoplasm</location>
    </subcellularLocation>
</comment>
<feature type="active site" description="Nucleophile" evidence="15">
    <location>
        <position position="178"/>
    </location>
</feature>
<dbReference type="PATRIC" id="fig|1391653.3.peg.825"/>
<evidence type="ECO:0000259" key="16">
    <source>
        <dbReference type="Pfam" id="PF00696"/>
    </source>
</evidence>
<dbReference type="CDD" id="cd02152">
    <property type="entry name" value="OAT"/>
    <property type="match status" value="1"/>
</dbReference>
<keyword evidence="6 14" id="KW-0055">Arginine biosynthesis</keyword>
<evidence type="ECO:0000256" key="14">
    <source>
        <dbReference type="HAMAP-Rule" id="MF_00082"/>
    </source>
</evidence>
<evidence type="ECO:0000256" key="3">
    <source>
        <dbReference type="ARBA" id="ARBA00006774"/>
    </source>
</evidence>
<accession>A0A0K1PBB2</accession>
<feature type="binding site" evidence="14">
    <location>
        <position position="497"/>
    </location>
    <ligand>
        <name>substrate</name>
    </ligand>
</feature>
<keyword evidence="5 14" id="KW-0963">Cytoplasm</keyword>
<dbReference type="STRING" id="1391653.AKJ08_0801"/>
<dbReference type="FunFam" id="3.40.1160.10:FF:000004">
    <property type="entry name" value="Acetylglutamate kinase"/>
    <property type="match status" value="1"/>
</dbReference>
<dbReference type="GO" id="GO:0006592">
    <property type="term" value="P:ornithine biosynthetic process"/>
    <property type="evidence" value="ECO:0007669"/>
    <property type="project" value="TreeGrafter"/>
</dbReference>
<dbReference type="Gene3D" id="3.10.20.340">
    <property type="entry name" value="ArgJ beta chain, C-terminal domain"/>
    <property type="match status" value="1"/>
</dbReference>
<dbReference type="NCBIfam" id="TIGR00120">
    <property type="entry name" value="ArgJ"/>
    <property type="match status" value="1"/>
</dbReference>
<dbReference type="EC" id="2.3.1.35" evidence="15"/>
<keyword evidence="7 14" id="KW-0028">Amino-acid biosynthesis</keyword>
<keyword evidence="15" id="KW-0511">Multifunctional enzyme</keyword>
<keyword evidence="18" id="KW-1185">Reference proteome</keyword>
<comment type="pathway">
    <text evidence="2 14">Amino-acid biosynthesis; L-arginine biosynthesis; N(2)-acetyl-L-ornithine from L-glutamate: step 2/4.</text>
</comment>
<name>A0A0K1PBB2_9BACT</name>
<comment type="function">
    <text evidence="15">Catalyzes two activities which are involved in the cyclic version of arginine biosynthesis: the synthesis of N-acetylglutamate from glutamate and acetyl-CoA as the acetyl donor, and of ornithine by transacetylation between N(2)-acetylornithine and glutamate.</text>
</comment>
<feature type="site" description="Transition state stabilizer" evidence="14">
    <location>
        <position position="440"/>
    </location>
</feature>
<dbReference type="FunFam" id="3.10.20.340:FF:000003">
    <property type="entry name" value="Arginine biosynthesis bifunctional protein ArgJ"/>
    <property type="match status" value="1"/>
</dbReference>
<keyword evidence="9 14" id="KW-0547">Nucleotide-binding</keyword>
<dbReference type="InterPro" id="IPR004662">
    <property type="entry name" value="AcgluKinase_fam"/>
</dbReference>
<dbReference type="EC" id="2.3.1.1" evidence="15"/>
<dbReference type="Pfam" id="PF00696">
    <property type="entry name" value="AA_kinase"/>
    <property type="match status" value="1"/>
</dbReference>
<evidence type="ECO:0000256" key="1">
    <source>
        <dbReference type="ARBA" id="ARBA00004496"/>
    </source>
</evidence>
<dbReference type="RefSeq" id="WP_050724864.1">
    <property type="nucleotide sequence ID" value="NZ_CP012332.1"/>
</dbReference>
<keyword evidence="8 14" id="KW-0808">Transferase</keyword>
<dbReference type="GO" id="GO:0042450">
    <property type="term" value="P:L-arginine biosynthetic process via ornithine"/>
    <property type="evidence" value="ECO:0007669"/>
    <property type="project" value="UniProtKB-UniRule"/>
</dbReference>
<dbReference type="NCBIfam" id="NF003802">
    <property type="entry name" value="PRK05388.1"/>
    <property type="match status" value="1"/>
</dbReference>
<dbReference type="PANTHER" id="PTHR23100:SF0">
    <property type="entry name" value="ARGININE BIOSYNTHESIS BIFUNCTIONAL PROTEIN ARGJ, MITOCHONDRIAL"/>
    <property type="match status" value="1"/>
</dbReference>
<dbReference type="GO" id="GO:0005524">
    <property type="term" value="F:ATP binding"/>
    <property type="evidence" value="ECO:0007669"/>
    <property type="project" value="UniProtKB-UniRule"/>
</dbReference>
<dbReference type="InterPro" id="IPR042195">
    <property type="entry name" value="ArgJ_beta_C"/>
</dbReference>
<reference evidence="17 18" key="1">
    <citation type="submission" date="2015-08" db="EMBL/GenBank/DDBJ databases">
        <authorList>
            <person name="Babu N.S."/>
            <person name="Beckwith C.J."/>
            <person name="Beseler K.G."/>
            <person name="Brison A."/>
            <person name="Carone J.V."/>
            <person name="Caskin T.P."/>
            <person name="Diamond M."/>
            <person name="Durham M.E."/>
            <person name="Foxe J.M."/>
            <person name="Go M."/>
            <person name="Henderson B.A."/>
            <person name="Jones I.B."/>
            <person name="McGettigan J.A."/>
            <person name="Micheletti S.J."/>
            <person name="Nasrallah M.E."/>
            <person name="Ortiz D."/>
            <person name="Piller C.R."/>
            <person name="Privatt S.R."/>
            <person name="Schneider S.L."/>
            <person name="Sharp S."/>
            <person name="Smith T.C."/>
            <person name="Stanton J.D."/>
            <person name="Ullery H.E."/>
            <person name="Wilson R.J."/>
            <person name="Serrano M.G."/>
            <person name="Buck G."/>
            <person name="Lee V."/>
            <person name="Wang Y."/>
            <person name="Carvalho R."/>
            <person name="Voegtly L."/>
            <person name="Shi R."/>
            <person name="Duckworth R."/>
            <person name="Johnson A."/>
            <person name="Loviza R."/>
            <person name="Walstead R."/>
            <person name="Shah Z."/>
            <person name="Kiflezghi M."/>
            <person name="Wade K."/>
            <person name="Ball S.L."/>
            <person name="Bradley K.W."/>
            <person name="Asai D.J."/>
            <person name="Bowman C.A."/>
            <person name="Russell D.A."/>
            <person name="Pope W.H."/>
            <person name="Jacobs-Sera D."/>
            <person name="Hendrix R.W."/>
            <person name="Hatfull G.F."/>
        </authorList>
    </citation>
    <scope>NUCLEOTIDE SEQUENCE [LARGE SCALE GENOMIC DNA]</scope>
    <source>
        <strain evidence="17 18">DSM 27710</strain>
    </source>
</reference>
<keyword evidence="11 15" id="KW-0068">Autocatalytic cleavage</keyword>
<feature type="chain" id="PRO_5023330450" description="Arginine biosynthesis bifunctional protein ArgJ beta chain" evidence="15">
    <location>
        <begin position="178"/>
        <end position="705"/>
    </location>
</feature>
<evidence type="ECO:0000256" key="13">
    <source>
        <dbReference type="ARBA" id="ARBA00023315"/>
    </source>
</evidence>
<keyword evidence="13 15" id="KW-0012">Acyltransferase</keyword>
<feature type="site" description="Involved in the stabilization of negative charge on the oxyanion by the formation of the oxyanion hole" evidence="15">
    <location>
        <position position="106"/>
    </location>
</feature>
<dbReference type="KEGG" id="vin:AKJ08_0801"/>
<feature type="site" description="Transition state stabilizer" evidence="14">
    <location>
        <position position="652"/>
    </location>
</feature>
<comment type="function">
    <text evidence="14">Catalyzes the ATP-dependent phosphorylation of N-acetyl-L-glutamate.</text>
</comment>
<dbReference type="UniPathway" id="UPA00068">
    <property type="reaction ID" value="UER00106"/>
</dbReference>
<comment type="similarity">
    <text evidence="3 15">Belongs to the ArgJ family.</text>
</comment>
<gene>
    <name evidence="15" type="primary">argJ</name>
    <name evidence="14" type="synonym">argB</name>
    <name evidence="17" type="ORF">AKJ08_0801</name>
</gene>
<organism evidence="17 18">
    <name type="scientific">Vulgatibacter incomptus</name>
    <dbReference type="NCBI Taxonomy" id="1391653"/>
    <lineage>
        <taxon>Bacteria</taxon>
        <taxon>Pseudomonadati</taxon>
        <taxon>Myxococcota</taxon>
        <taxon>Myxococcia</taxon>
        <taxon>Myxococcales</taxon>
        <taxon>Cystobacterineae</taxon>
        <taxon>Vulgatibacteraceae</taxon>
        <taxon>Vulgatibacter</taxon>
    </lineage>
</organism>
<dbReference type="InterPro" id="IPR041727">
    <property type="entry name" value="NAGK-C"/>
</dbReference>
<feature type="domain" description="Aspartate/glutamate/uridylate kinase" evidence="16">
    <location>
        <begin position="436"/>
        <end position="671"/>
    </location>
</feature>
<dbReference type="GO" id="GO:0004042">
    <property type="term" value="F:L-glutamate N-acetyltransferase activity"/>
    <property type="evidence" value="ECO:0007669"/>
    <property type="project" value="UniProtKB-UniRule"/>
</dbReference>
<dbReference type="InterPro" id="IPR037528">
    <property type="entry name" value="ArgB"/>
</dbReference>
<comment type="subunit">
    <text evidence="4 15">Heterotetramer of two alpha and two beta chains.</text>
</comment>
<dbReference type="EMBL" id="CP012332">
    <property type="protein sequence ID" value="AKU90414.1"/>
    <property type="molecule type" value="Genomic_DNA"/>
</dbReference>
<evidence type="ECO:0000256" key="11">
    <source>
        <dbReference type="ARBA" id="ARBA00022813"/>
    </source>
</evidence>
<dbReference type="SUPFAM" id="SSF53633">
    <property type="entry name" value="Carbamate kinase-like"/>
    <property type="match status" value="1"/>
</dbReference>
<proteinExistence type="inferred from homology"/>
<feature type="binding site" evidence="15">
    <location>
        <position position="394"/>
    </location>
    <ligand>
        <name>substrate</name>
    </ligand>
</feature>
<comment type="pathway">
    <text evidence="15">Amino-acid biosynthesis; L-arginine biosynthesis; L-ornithine and N-acetyl-L-glutamate from L-glutamate and N(2)-acetyl-L-ornithine (cyclic): step 1/1.</text>
</comment>
<dbReference type="GO" id="GO:0004358">
    <property type="term" value="F:L-glutamate N-acetyltransferase activity, acting on acetyl-L-ornithine as donor"/>
    <property type="evidence" value="ECO:0007669"/>
    <property type="project" value="UniProtKB-UniRule"/>
</dbReference>
<evidence type="ECO:0000256" key="5">
    <source>
        <dbReference type="ARBA" id="ARBA00022490"/>
    </source>
</evidence>
<dbReference type="Proteomes" id="UP000055590">
    <property type="component" value="Chromosome"/>
</dbReference>
<dbReference type="InterPro" id="IPR036393">
    <property type="entry name" value="AceGlu_kinase-like_sf"/>
</dbReference>
<feature type="binding site" evidence="15">
    <location>
        <position position="178"/>
    </location>
    <ligand>
        <name>substrate</name>
    </ligand>
</feature>
<dbReference type="Gene3D" id="3.40.1160.10">
    <property type="entry name" value="Acetylglutamate kinase-like"/>
    <property type="match status" value="1"/>
</dbReference>
<dbReference type="Gene3D" id="3.60.70.12">
    <property type="entry name" value="L-amino peptidase D-ALA esterase/amidase"/>
    <property type="match status" value="1"/>
</dbReference>
<dbReference type="CDD" id="cd04250">
    <property type="entry name" value="AAK_NAGK-C"/>
    <property type="match status" value="1"/>
</dbReference>
<feature type="binding site" evidence="15">
    <location>
        <position position="264"/>
    </location>
    <ligand>
        <name>substrate</name>
    </ligand>
</feature>
<dbReference type="InterPro" id="IPR001048">
    <property type="entry name" value="Asp/Glu/Uridylate_kinase"/>
</dbReference>
<feature type="binding site" evidence="14">
    <location>
        <begin position="475"/>
        <end position="476"/>
    </location>
    <ligand>
        <name>substrate</name>
    </ligand>
</feature>
<sequence length="705" mass="72431">MNLPLGFTFSGVPCGIKPHRRDLALVASDVPCAAAGVFTVNKAKAAPVLDAEARLPSAGVRAVVINAGNANALTGSAGPAAVAQVHAAIAEALGVSPEAVLSASTGVIGVPLPAQKIVAAAPALVADLKADAQPAAEAIMTTDTRKKLASRVVHLGGAEVTIAAICKGSGMIAPQLATMISVITTDCAIAPELLAGALRTAVKPTFNRLTVDDDMSTNDAVFAMANGMAGNAPLEAGSADLALFTEALSSLCEELAKEIAADGEGATKRLEIRVNGAPDEAIAEDVAKAIAGSSLVKAAIFGADPNWGRILSTVGARAGSQGFAIDPYGASVKIQDLVVYDGAPADADKTILKARMREPEVKVDVELRAGAASATAWGCDLSYDYVKINADYTSLIVQTPTGGVAKDERLSNYSPAFKVSLLVEALGYISRFKGQRCVIKYGGAAMTRESLKRSFCEDILLLRSVGLCPIVVHGGGPDITRALEKMGGTAEFIDGQRVTHASDLKVVEMVLTGSINTELVTLLNQRGANAVGLSGKDAALLEAKKLVREDGKDLGQVGELTKVNANLLELLLQRDYVPVISPVGLGEGGHGYNLNADVVAAGVAAAVGASKLIYLSDVPGILDGGELVSELNARTLREELNSGKISGGMTVKARSILRALEGGVSDVHVIDGRTPHSVIAELFTEHGVGTLIRAGEGDPSLKQVG</sequence>
<evidence type="ECO:0000256" key="2">
    <source>
        <dbReference type="ARBA" id="ARBA00004828"/>
    </source>
</evidence>
<comment type="catalytic activity">
    <reaction evidence="15">
        <text>L-glutamate + acetyl-CoA = N-acetyl-L-glutamate + CoA + H(+)</text>
        <dbReference type="Rhea" id="RHEA:24292"/>
        <dbReference type="ChEBI" id="CHEBI:15378"/>
        <dbReference type="ChEBI" id="CHEBI:29985"/>
        <dbReference type="ChEBI" id="CHEBI:44337"/>
        <dbReference type="ChEBI" id="CHEBI:57287"/>
        <dbReference type="ChEBI" id="CHEBI:57288"/>
        <dbReference type="EC" id="2.3.1.1"/>
    </reaction>
</comment>
<comment type="catalytic activity">
    <reaction evidence="14">
        <text>N-acetyl-L-glutamate + ATP = N-acetyl-L-glutamyl 5-phosphate + ADP</text>
        <dbReference type="Rhea" id="RHEA:14629"/>
        <dbReference type="ChEBI" id="CHEBI:30616"/>
        <dbReference type="ChEBI" id="CHEBI:44337"/>
        <dbReference type="ChEBI" id="CHEBI:57936"/>
        <dbReference type="ChEBI" id="CHEBI:456216"/>
        <dbReference type="EC" id="2.7.2.8"/>
    </reaction>
</comment>
<evidence type="ECO:0000256" key="12">
    <source>
        <dbReference type="ARBA" id="ARBA00022840"/>
    </source>
</evidence>
<feature type="site" description="Involved in the stabilization of negative charge on the oxyanion by the formation of the oxyanion hole" evidence="15">
    <location>
        <position position="105"/>
    </location>
</feature>